<dbReference type="AlphaFoldDB" id="A0A8J2HRI1"/>
<dbReference type="Proteomes" id="UP000786811">
    <property type="component" value="Unassembled WGS sequence"/>
</dbReference>
<evidence type="ECO:0000256" key="5">
    <source>
        <dbReference type="ARBA" id="ARBA00022725"/>
    </source>
</evidence>
<keyword evidence="8 10" id="KW-0675">Receptor</keyword>
<feature type="transmembrane region" description="Helical" evidence="10">
    <location>
        <begin position="71"/>
        <end position="90"/>
    </location>
</feature>
<dbReference type="GO" id="GO:0007165">
    <property type="term" value="P:signal transduction"/>
    <property type="evidence" value="ECO:0007669"/>
    <property type="project" value="UniProtKB-KW"/>
</dbReference>
<comment type="caution">
    <text evidence="10">Lacks conserved residue(s) required for the propagation of feature annotation.</text>
</comment>
<dbReference type="EMBL" id="CAJNRD030001124">
    <property type="protein sequence ID" value="CAG5108972.1"/>
    <property type="molecule type" value="Genomic_DNA"/>
</dbReference>
<dbReference type="OrthoDB" id="7663575at2759"/>
<organism evidence="11 12">
    <name type="scientific">Cotesia congregata</name>
    <name type="common">Parasitoid wasp</name>
    <name type="synonym">Apanteles congregatus</name>
    <dbReference type="NCBI Taxonomy" id="51543"/>
    <lineage>
        <taxon>Eukaryota</taxon>
        <taxon>Metazoa</taxon>
        <taxon>Ecdysozoa</taxon>
        <taxon>Arthropoda</taxon>
        <taxon>Hexapoda</taxon>
        <taxon>Insecta</taxon>
        <taxon>Pterygota</taxon>
        <taxon>Neoptera</taxon>
        <taxon>Endopterygota</taxon>
        <taxon>Hymenoptera</taxon>
        <taxon>Apocrita</taxon>
        <taxon>Ichneumonoidea</taxon>
        <taxon>Braconidae</taxon>
        <taxon>Microgastrinae</taxon>
        <taxon>Cotesia</taxon>
    </lineage>
</organism>
<evidence type="ECO:0000256" key="1">
    <source>
        <dbReference type="ARBA" id="ARBA00004651"/>
    </source>
</evidence>
<comment type="subcellular location">
    <subcellularLocation>
        <location evidence="1 10">Cell membrane</location>
        <topology evidence="1 10">Multi-pass membrane protein</topology>
    </subcellularLocation>
</comment>
<accession>A0A8J2HRI1</accession>
<evidence type="ECO:0000313" key="12">
    <source>
        <dbReference type="Proteomes" id="UP000786811"/>
    </source>
</evidence>
<evidence type="ECO:0000256" key="6">
    <source>
        <dbReference type="ARBA" id="ARBA00022989"/>
    </source>
</evidence>
<dbReference type="GO" id="GO:0005886">
    <property type="term" value="C:plasma membrane"/>
    <property type="evidence" value="ECO:0007669"/>
    <property type="project" value="UniProtKB-SubCell"/>
</dbReference>
<feature type="transmembrane region" description="Helical" evidence="10">
    <location>
        <begin position="38"/>
        <end position="59"/>
    </location>
</feature>
<evidence type="ECO:0000256" key="7">
    <source>
        <dbReference type="ARBA" id="ARBA00023136"/>
    </source>
</evidence>
<comment type="similarity">
    <text evidence="10">Belongs to the insect chemoreceptor superfamily. Heteromeric odorant receptor channel (TC 1.A.69) family.</text>
</comment>
<evidence type="ECO:0000313" key="11">
    <source>
        <dbReference type="EMBL" id="CAG5108972.1"/>
    </source>
</evidence>
<dbReference type="PANTHER" id="PTHR21137">
    <property type="entry name" value="ODORANT RECEPTOR"/>
    <property type="match status" value="1"/>
</dbReference>
<keyword evidence="7 10" id="KW-0472">Membrane</keyword>
<dbReference type="PANTHER" id="PTHR21137:SF35">
    <property type="entry name" value="ODORANT RECEPTOR 19A-RELATED"/>
    <property type="match status" value="1"/>
</dbReference>
<sequence length="399" mass="46533">MPFKKIWILEIFFFNRIGKSLRDAFIEKNYEEKLIETFFFFLDFFLHSSFIVISLYTLFVVECDMLFLAELIPPLFGVSIIVVKSAALWLHRRDLFTVLRDFYTLWNYNKTKTDLLNKINKLLVTSKKFRYYYMSTIIMSTAAYALRPIIIVSTYWASLSEQLNSTFDFPIIVYPLQYPFEYQTIARYSLLILYEELVNYSAACCLICDALYIQLMTHISINFLVLADDFKNASQCIDNDDNDNKQIKNMVKLINKHRHMLVICKKVESIYNPIVFFTIIINGLDLCFCVIVLDKGFSDGNWALVAKGSTLTVAIFVQLLIYCNFSHTASEMTASIENSIYDSEWVNSSEKFKKMILMIMHASKGYTFTAYGVFDLNREQLSAVIQTTMSYFTLLRSFT</sequence>
<keyword evidence="12" id="KW-1185">Reference proteome</keyword>
<dbReference type="Pfam" id="PF02949">
    <property type="entry name" value="7tm_6"/>
    <property type="match status" value="1"/>
</dbReference>
<keyword evidence="5 10" id="KW-0552">Olfaction</keyword>
<gene>
    <name evidence="11" type="ORF">HICCMSTLAB_LOCUS13608</name>
</gene>
<keyword evidence="6 10" id="KW-1133">Transmembrane helix</keyword>
<keyword evidence="2" id="KW-1003">Cell membrane</keyword>
<evidence type="ECO:0000256" key="8">
    <source>
        <dbReference type="ARBA" id="ARBA00023170"/>
    </source>
</evidence>
<feature type="transmembrane region" description="Helical" evidence="10">
    <location>
        <begin position="305"/>
        <end position="325"/>
    </location>
</feature>
<evidence type="ECO:0000256" key="10">
    <source>
        <dbReference type="RuleBase" id="RU351113"/>
    </source>
</evidence>
<reference evidence="11" key="1">
    <citation type="submission" date="2021-04" db="EMBL/GenBank/DDBJ databases">
        <authorList>
            <person name="Chebbi M.A.C M."/>
        </authorList>
    </citation>
    <scope>NUCLEOTIDE SEQUENCE</scope>
</reference>
<proteinExistence type="inferred from homology"/>
<evidence type="ECO:0000256" key="2">
    <source>
        <dbReference type="ARBA" id="ARBA00022475"/>
    </source>
</evidence>
<evidence type="ECO:0000256" key="3">
    <source>
        <dbReference type="ARBA" id="ARBA00022606"/>
    </source>
</evidence>
<feature type="transmembrane region" description="Helical" evidence="10">
    <location>
        <begin position="131"/>
        <end position="157"/>
    </location>
</feature>
<dbReference type="GO" id="GO:0005549">
    <property type="term" value="F:odorant binding"/>
    <property type="evidence" value="ECO:0007669"/>
    <property type="project" value="InterPro"/>
</dbReference>
<keyword evidence="3 10" id="KW-0716">Sensory transduction</keyword>
<evidence type="ECO:0000256" key="4">
    <source>
        <dbReference type="ARBA" id="ARBA00022692"/>
    </source>
</evidence>
<dbReference type="InterPro" id="IPR004117">
    <property type="entry name" value="7tm6_olfct_rcpt"/>
</dbReference>
<feature type="transmembrane region" description="Helical" evidence="10">
    <location>
        <begin position="270"/>
        <end position="293"/>
    </location>
</feature>
<keyword evidence="9 10" id="KW-0807">Transducer</keyword>
<keyword evidence="4 10" id="KW-0812">Transmembrane</keyword>
<protein>
    <recommendedName>
        <fullName evidence="10">Odorant receptor</fullName>
    </recommendedName>
</protein>
<evidence type="ECO:0000256" key="9">
    <source>
        <dbReference type="ARBA" id="ARBA00023224"/>
    </source>
</evidence>
<comment type="caution">
    <text evidence="11">The sequence shown here is derived from an EMBL/GenBank/DDBJ whole genome shotgun (WGS) entry which is preliminary data.</text>
</comment>
<name>A0A8J2HRI1_COTCN</name>
<dbReference type="GO" id="GO:0004984">
    <property type="term" value="F:olfactory receptor activity"/>
    <property type="evidence" value="ECO:0007669"/>
    <property type="project" value="InterPro"/>
</dbReference>